<sequence length="337" mass="36902">MESKKEVKKNRFLWGRLALFLLFQAVLFSITFPLLVFYGPFDNVKAMVVGMSINSSKFQFVARTFLPEEEIVEILKSSYAVDPTARGEKVRRLEFGENHSDRIEVFDIQGKDFKGKMMVIYDPTSIEVGYSEKMPVSGETTSSIARRNNAVAAINGGGFTDNGWVGTGGSPMGYIIHKGEVIYNQSGSEKVRMDTAAFTEDGMLIVGMHSIEELKKYNVKEGISFGPPLVVNGKPTITTGDGGWGIAPRTAIGQRKNGEVLFLVVDGRSIESVGATLKDVQDILIKYGAVNAVNLDGGSSTTMFFNGEVINKPADRLGERKIPTAFIVVPKSRGDFE</sequence>
<dbReference type="Pfam" id="PF09992">
    <property type="entry name" value="NAGPA"/>
    <property type="match status" value="1"/>
</dbReference>
<keyword evidence="4" id="KW-1185">Reference proteome</keyword>
<keyword evidence="1" id="KW-1133">Transmembrane helix</keyword>
<reference evidence="3 4" key="1">
    <citation type="submission" date="2017-06" db="EMBL/GenBank/DDBJ databases">
        <title>Investigating the central metabolism of Clostridium thermosuccinogenes.</title>
        <authorList>
            <person name="Koendjbiharie J.G."/>
            <person name="van Kranenburg R."/>
        </authorList>
    </citation>
    <scope>NUCLEOTIDE SEQUENCE [LARGE SCALE GENOMIC DNA]</scope>
    <source>
        <strain evidence="3 4">DSM 5806</strain>
    </source>
</reference>
<evidence type="ECO:0000313" key="3">
    <source>
        <dbReference type="EMBL" id="PNT99525.1"/>
    </source>
</evidence>
<dbReference type="PANTHER" id="PTHR40446:SF2">
    <property type="entry name" value="N-ACETYLGLUCOSAMINE-1-PHOSPHODIESTER ALPHA-N-ACETYLGLUCOSAMINIDASE"/>
    <property type="match status" value="1"/>
</dbReference>
<gene>
    <name evidence="3" type="ORF">CDQ84_08410</name>
</gene>
<name>A0A2K2FL88_9CLOT</name>
<feature type="domain" description="Phosphodiester glycosidase" evidence="2">
    <location>
        <begin position="148"/>
        <end position="328"/>
    </location>
</feature>
<keyword evidence="1" id="KW-0472">Membrane</keyword>
<dbReference type="EMBL" id="NIOJ01000018">
    <property type="protein sequence ID" value="PNT99525.1"/>
    <property type="molecule type" value="Genomic_DNA"/>
</dbReference>
<dbReference type="OrthoDB" id="9809781at2"/>
<feature type="transmembrane region" description="Helical" evidence="1">
    <location>
        <begin position="12"/>
        <end position="38"/>
    </location>
</feature>
<proteinExistence type="predicted"/>
<organism evidence="3 4">
    <name type="scientific">Clostridium thermosuccinogenes</name>
    <dbReference type="NCBI Taxonomy" id="84032"/>
    <lineage>
        <taxon>Bacteria</taxon>
        <taxon>Bacillati</taxon>
        <taxon>Bacillota</taxon>
        <taxon>Clostridia</taxon>
        <taxon>Eubacteriales</taxon>
        <taxon>Clostridiaceae</taxon>
        <taxon>Clostridium</taxon>
    </lineage>
</organism>
<accession>A0A2K2FL88</accession>
<keyword evidence="1" id="KW-0812">Transmembrane</keyword>
<dbReference type="RefSeq" id="WP_103081341.1">
    <property type="nucleotide sequence ID" value="NZ_CP021850.1"/>
</dbReference>
<dbReference type="AlphaFoldDB" id="A0A2K2FL88"/>
<evidence type="ECO:0000259" key="2">
    <source>
        <dbReference type="Pfam" id="PF09992"/>
    </source>
</evidence>
<protein>
    <submittedName>
        <fullName evidence="3">Exopolysaccharide biosynthesis protein</fullName>
    </submittedName>
</protein>
<comment type="caution">
    <text evidence="3">The sequence shown here is derived from an EMBL/GenBank/DDBJ whole genome shotgun (WGS) entry which is preliminary data.</text>
</comment>
<dbReference type="Proteomes" id="UP000236151">
    <property type="component" value="Unassembled WGS sequence"/>
</dbReference>
<dbReference type="KEGG" id="cthd:CDO33_14705"/>
<evidence type="ECO:0000313" key="4">
    <source>
        <dbReference type="Proteomes" id="UP000236151"/>
    </source>
</evidence>
<evidence type="ECO:0000256" key="1">
    <source>
        <dbReference type="SAM" id="Phobius"/>
    </source>
</evidence>
<dbReference type="PANTHER" id="PTHR40446">
    <property type="entry name" value="N-ACETYLGLUCOSAMINE-1-PHOSPHODIESTER ALPHA-N-ACETYLGLUCOSAMINIDASE"/>
    <property type="match status" value="1"/>
</dbReference>
<dbReference type="InterPro" id="IPR018711">
    <property type="entry name" value="NAGPA"/>
</dbReference>